<name>A0A1M6TAS6_9AQUI</name>
<dbReference type="InterPro" id="IPR027367">
    <property type="entry name" value="Gly-zipper_YMGG"/>
</dbReference>
<organism evidence="2 3">
    <name type="scientific">Thermocrinis minervae</name>
    <dbReference type="NCBI Taxonomy" id="381751"/>
    <lineage>
        <taxon>Bacteria</taxon>
        <taxon>Pseudomonadati</taxon>
        <taxon>Aquificota</taxon>
        <taxon>Aquificia</taxon>
        <taxon>Aquificales</taxon>
        <taxon>Aquificaceae</taxon>
        <taxon>Thermocrinis</taxon>
    </lineage>
</organism>
<keyword evidence="3" id="KW-1185">Reference proteome</keyword>
<sequence length="133" mass="13860">MVKKVALFMTGVVFSAGLYSCVEVSSQQTYQGAAVGAAVGAAAGALIDKNNRWRGGAIGAALGAILGGTITEIAQRASKEAAMQNRPVSYVSEDGRQKVYAEPVASSGNCKIVRTTYYQDGKPVKTEEKPVCP</sequence>
<reference evidence="2 3" key="1">
    <citation type="submission" date="2016-11" db="EMBL/GenBank/DDBJ databases">
        <authorList>
            <person name="Jaros S."/>
            <person name="Januszkiewicz K."/>
            <person name="Wedrychowicz H."/>
        </authorList>
    </citation>
    <scope>NUCLEOTIDE SEQUENCE [LARGE SCALE GENOMIC DNA]</scope>
    <source>
        <strain evidence="2 3">DSM 19557</strain>
    </source>
</reference>
<dbReference type="OrthoDB" id="9808743at2"/>
<dbReference type="AlphaFoldDB" id="A0A1M6TAS6"/>
<dbReference type="RefSeq" id="WP_079654467.1">
    <property type="nucleotide sequence ID" value="NZ_LT670846.1"/>
</dbReference>
<gene>
    <name evidence="2" type="ORF">SAMN05444391_1375</name>
</gene>
<evidence type="ECO:0000259" key="1">
    <source>
        <dbReference type="Pfam" id="PF13441"/>
    </source>
</evidence>
<dbReference type="Pfam" id="PF13441">
    <property type="entry name" value="Gly-zipper_YMGG"/>
    <property type="match status" value="1"/>
</dbReference>
<dbReference type="EMBL" id="LT670846">
    <property type="protein sequence ID" value="SHK54095.1"/>
    <property type="molecule type" value="Genomic_DNA"/>
</dbReference>
<accession>A0A1M6TAS6</accession>
<proteinExistence type="predicted"/>
<dbReference type="PROSITE" id="PS51257">
    <property type="entry name" value="PROKAR_LIPOPROTEIN"/>
    <property type="match status" value="1"/>
</dbReference>
<dbReference type="Proteomes" id="UP000189810">
    <property type="component" value="Chromosome I"/>
</dbReference>
<feature type="domain" description="YMGG-like Gly-zipper" evidence="1">
    <location>
        <begin position="28"/>
        <end position="70"/>
    </location>
</feature>
<protein>
    <submittedName>
        <fullName evidence="2">Glycine zipper 2TM domain-containing protein</fullName>
    </submittedName>
</protein>
<evidence type="ECO:0000313" key="3">
    <source>
        <dbReference type="Proteomes" id="UP000189810"/>
    </source>
</evidence>
<dbReference type="STRING" id="381751.SAMN05444391_1375"/>
<evidence type="ECO:0000313" key="2">
    <source>
        <dbReference type="EMBL" id="SHK54095.1"/>
    </source>
</evidence>